<evidence type="ECO:0000256" key="1">
    <source>
        <dbReference type="ARBA" id="ARBA00008007"/>
    </source>
</evidence>
<protein>
    <recommendedName>
        <fullName evidence="2">Phosphoribosyltransferase domain-containing protein</fullName>
    </recommendedName>
</protein>
<dbReference type="EMBL" id="CAKLDM010000002">
    <property type="protein sequence ID" value="CAH0541847.1"/>
    <property type="molecule type" value="Genomic_DNA"/>
</dbReference>
<dbReference type="SUPFAM" id="SSF53271">
    <property type="entry name" value="PRTase-like"/>
    <property type="match status" value="1"/>
</dbReference>
<name>A0ABM9A8A7_9VIBR</name>
<dbReference type="PANTHER" id="PTHR47505">
    <property type="entry name" value="DNA UTILIZATION PROTEIN YHGH"/>
    <property type="match status" value="1"/>
</dbReference>
<evidence type="ECO:0000313" key="4">
    <source>
        <dbReference type="Proteomes" id="UP000838748"/>
    </source>
</evidence>
<comment type="similarity">
    <text evidence="1">Belongs to the ComF/GntX family.</text>
</comment>
<evidence type="ECO:0000259" key="2">
    <source>
        <dbReference type="Pfam" id="PF00156"/>
    </source>
</evidence>
<reference evidence="3" key="1">
    <citation type="submission" date="2021-11" db="EMBL/GenBank/DDBJ databases">
        <authorList>
            <person name="Rodrigo-Torres L."/>
            <person name="Arahal R. D."/>
            <person name="Lucena T."/>
        </authorList>
    </citation>
    <scope>NUCLEOTIDE SEQUENCE</scope>
    <source>
        <strain evidence="3">CECT 7928</strain>
    </source>
</reference>
<accession>A0ABM9A8A7</accession>
<dbReference type="InterPro" id="IPR000836">
    <property type="entry name" value="PRTase_dom"/>
</dbReference>
<feature type="domain" description="Phosphoribosyltransferase" evidence="2">
    <location>
        <begin position="147"/>
        <end position="238"/>
    </location>
</feature>
<dbReference type="Gene3D" id="3.40.50.2020">
    <property type="match status" value="1"/>
</dbReference>
<dbReference type="PANTHER" id="PTHR47505:SF1">
    <property type="entry name" value="DNA UTILIZATION PROTEIN YHGH"/>
    <property type="match status" value="1"/>
</dbReference>
<dbReference type="RefSeq" id="WP_237363321.1">
    <property type="nucleotide sequence ID" value="NZ_CAKLDM010000002.1"/>
</dbReference>
<evidence type="ECO:0000313" key="3">
    <source>
        <dbReference type="EMBL" id="CAH0541847.1"/>
    </source>
</evidence>
<comment type="caution">
    <text evidence="3">The sequence shown here is derived from an EMBL/GenBank/DDBJ whole genome shotgun (WGS) entry which is preliminary data.</text>
</comment>
<dbReference type="InterPro" id="IPR051910">
    <property type="entry name" value="ComF/GntX_DNA_util-trans"/>
</dbReference>
<gene>
    <name evidence="3" type="ORF">VMF7928_03881</name>
</gene>
<sequence length="244" mass="27934">MAKPYFAESCDMLSQWLRKCIHHTFHGQCDLCRLPIQSLNQTCWCHFCQDLMQELHQCKRCGLPVVTSTNQCGHCLSSPPLWSQLYCVGQYCPPLSTYIHKLKHGKQFWQAKSLAQLLATKVSNTPDSITFVPLHWRRQLTRGFNQSELLADELAKLLHVPIEYGLFTRLKATKQQQGLSQQQRRTNVHNAFQIHKSVQGRHIAIVDDVVTTGETINQLVKLLLMRGAKSVDVYCICRTSISDD</sequence>
<organism evidence="3 4">
    <name type="scientific">Vibrio marisflavi CECT 7928</name>
    <dbReference type="NCBI Taxonomy" id="634439"/>
    <lineage>
        <taxon>Bacteria</taxon>
        <taxon>Pseudomonadati</taxon>
        <taxon>Pseudomonadota</taxon>
        <taxon>Gammaproteobacteria</taxon>
        <taxon>Vibrionales</taxon>
        <taxon>Vibrionaceae</taxon>
        <taxon>Vibrio</taxon>
    </lineage>
</organism>
<dbReference type="Proteomes" id="UP000838748">
    <property type="component" value="Unassembled WGS sequence"/>
</dbReference>
<dbReference type="CDD" id="cd06223">
    <property type="entry name" value="PRTases_typeI"/>
    <property type="match status" value="1"/>
</dbReference>
<dbReference type="InterPro" id="IPR029057">
    <property type="entry name" value="PRTase-like"/>
</dbReference>
<dbReference type="Pfam" id="PF00156">
    <property type="entry name" value="Pribosyltran"/>
    <property type="match status" value="1"/>
</dbReference>
<proteinExistence type="inferred from homology"/>
<keyword evidence="4" id="KW-1185">Reference proteome</keyword>